<dbReference type="InterPro" id="IPR010642">
    <property type="entry name" value="Invasion_prot_B"/>
</dbReference>
<sequence>MVRIALPLLAALVLPFAAEAQPRAQPQRLGAHQSWTAATHQEGGQKICYAFARSGDGENAARRNVMLTVTHRPAGRDQVAVSVGQALPRGAEAVMTVTSSGGNNDFRSYGVVGASAFFQGGTTLIDAFRAGRDAMVRTPGAGGRPVTDTFSLIGFTAAYEAISRECPARR</sequence>
<dbReference type="EMBL" id="JAAVNE010000025">
    <property type="protein sequence ID" value="NKC32332.1"/>
    <property type="molecule type" value="Genomic_DNA"/>
</dbReference>
<proteinExistence type="predicted"/>
<evidence type="ECO:0000256" key="1">
    <source>
        <dbReference type="SAM" id="SignalP"/>
    </source>
</evidence>
<dbReference type="InterPro" id="IPR038696">
    <property type="entry name" value="IalB_sf"/>
</dbReference>
<dbReference type="Gene3D" id="2.60.40.1880">
    <property type="entry name" value="Invasion associated locus B (IalB) protein"/>
    <property type="match status" value="1"/>
</dbReference>
<dbReference type="Proteomes" id="UP000787635">
    <property type="component" value="Unassembled WGS sequence"/>
</dbReference>
<dbReference type="RefSeq" id="WP_168032316.1">
    <property type="nucleotide sequence ID" value="NZ_JAAVNE010000025.1"/>
</dbReference>
<reference evidence="2 3" key="1">
    <citation type="submission" date="2020-03" db="EMBL/GenBank/DDBJ databases">
        <title>Roseomonas selenitidurans sp. nov. isolated from urban soil.</title>
        <authorList>
            <person name="Liu H."/>
        </authorList>
    </citation>
    <scope>NUCLEOTIDE SEQUENCE [LARGE SCALE GENOMIC DNA]</scope>
    <source>
        <strain evidence="2 3">BU-1</strain>
    </source>
</reference>
<keyword evidence="1" id="KW-0732">Signal</keyword>
<feature type="signal peptide" evidence="1">
    <location>
        <begin position="1"/>
        <end position="20"/>
    </location>
</feature>
<dbReference type="Pfam" id="PF06776">
    <property type="entry name" value="IalB"/>
    <property type="match status" value="1"/>
</dbReference>
<keyword evidence="3" id="KW-1185">Reference proteome</keyword>
<evidence type="ECO:0000313" key="2">
    <source>
        <dbReference type="EMBL" id="NKC32332.1"/>
    </source>
</evidence>
<protein>
    <recommendedName>
        <fullName evidence="4">Invasion associated locus B family protein</fullName>
    </recommendedName>
</protein>
<feature type="chain" id="PRO_5047229594" description="Invasion associated locus B family protein" evidence="1">
    <location>
        <begin position="21"/>
        <end position="170"/>
    </location>
</feature>
<comment type="caution">
    <text evidence="2">The sequence shown here is derived from an EMBL/GenBank/DDBJ whole genome shotgun (WGS) entry which is preliminary data.</text>
</comment>
<organism evidence="2 3">
    <name type="scientific">Falsiroseomonas selenitidurans</name>
    <dbReference type="NCBI Taxonomy" id="2716335"/>
    <lineage>
        <taxon>Bacteria</taxon>
        <taxon>Pseudomonadati</taxon>
        <taxon>Pseudomonadota</taxon>
        <taxon>Alphaproteobacteria</taxon>
        <taxon>Acetobacterales</taxon>
        <taxon>Roseomonadaceae</taxon>
        <taxon>Falsiroseomonas</taxon>
    </lineage>
</organism>
<accession>A0ABX1E9Z8</accession>
<evidence type="ECO:0000313" key="3">
    <source>
        <dbReference type="Proteomes" id="UP000787635"/>
    </source>
</evidence>
<evidence type="ECO:0008006" key="4">
    <source>
        <dbReference type="Google" id="ProtNLM"/>
    </source>
</evidence>
<gene>
    <name evidence="2" type="ORF">HEQ75_15825</name>
</gene>
<name>A0ABX1E9Z8_9PROT</name>